<organism evidence="6 7">
    <name type="scientific">Streptomyces xanthochromogenes</name>
    <dbReference type="NCBI Taxonomy" id="67384"/>
    <lineage>
        <taxon>Bacteria</taxon>
        <taxon>Bacillati</taxon>
        <taxon>Actinomycetota</taxon>
        <taxon>Actinomycetes</taxon>
        <taxon>Kitasatosporales</taxon>
        <taxon>Streptomycetaceae</taxon>
        <taxon>Streptomyces</taxon>
    </lineage>
</organism>
<evidence type="ECO:0000259" key="5">
    <source>
        <dbReference type="PROSITE" id="PS50977"/>
    </source>
</evidence>
<dbReference type="PANTHER" id="PTHR30055">
    <property type="entry name" value="HTH-TYPE TRANSCRIPTIONAL REGULATOR RUTR"/>
    <property type="match status" value="1"/>
</dbReference>
<evidence type="ECO:0000313" key="6">
    <source>
        <dbReference type="EMBL" id="GGY71337.1"/>
    </source>
</evidence>
<keyword evidence="3" id="KW-0804">Transcription</keyword>
<sequence>MARQERAVRTRQTLVDAAASEFDRSGYHGTSLNRVCRAAGITMGALTFHFSAKDELADEVQSQGQLITRQALDGLPERSAPALHRAIDLTLELARLLEAEPVVRSAARLSRERPDRDLAWSAAWLTNVQDLFDQAYHDGQLHSAVRPASLTALSLYLMSGIESQARADHESPDAEPELSAVEQLRQIWGVVQFGICGPPGTGC</sequence>
<dbReference type="SUPFAM" id="SSF46689">
    <property type="entry name" value="Homeodomain-like"/>
    <property type="match status" value="1"/>
</dbReference>
<dbReference type="PROSITE" id="PS50977">
    <property type="entry name" value="HTH_TETR_2"/>
    <property type="match status" value="1"/>
</dbReference>
<dbReference type="InterPro" id="IPR036271">
    <property type="entry name" value="Tet_transcr_reg_TetR-rel_C_sf"/>
</dbReference>
<dbReference type="InterPro" id="IPR001647">
    <property type="entry name" value="HTH_TetR"/>
</dbReference>
<protein>
    <submittedName>
        <fullName evidence="6">Gamma-butyrolactone-binding protein</fullName>
    </submittedName>
</protein>
<dbReference type="InterPro" id="IPR050109">
    <property type="entry name" value="HTH-type_TetR-like_transc_reg"/>
</dbReference>
<dbReference type="GeneID" id="96295516"/>
<name>A0ABQ3AY31_9ACTN</name>
<evidence type="ECO:0000256" key="1">
    <source>
        <dbReference type="ARBA" id="ARBA00023015"/>
    </source>
</evidence>
<dbReference type="Gene3D" id="1.10.357.10">
    <property type="entry name" value="Tetracycline Repressor, domain 2"/>
    <property type="match status" value="1"/>
</dbReference>
<evidence type="ECO:0000313" key="7">
    <source>
        <dbReference type="Proteomes" id="UP000600946"/>
    </source>
</evidence>
<dbReference type="SUPFAM" id="SSF48498">
    <property type="entry name" value="Tetracyclin repressor-like, C-terminal domain"/>
    <property type="match status" value="1"/>
</dbReference>
<dbReference type="Proteomes" id="UP000600946">
    <property type="component" value="Unassembled WGS sequence"/>
</dbReference>
<accession>A0ABQ3AY31</accession>
<dbReference type="Pfam" id="PF00440">
    <property type="entry name" value="TetR_N"/>
    <property type="match status" value="1"/>
</dbReference>
<dbReference type="EMBL" id="BMUU01000026">
    <property type="protein sequence ID" value="GGY71337.1"/>
    <property type="molecule type" value="Genomic_DNA"/>
</dbReference>
<dbReference type="PANTHER" id="PTHR30055:SF234">
    <property type="entry name" value="HTH-TYPE TRANSCRIPTIONAL REGULATOR BETI"/>
    <property type="match status" value="1"/>
</dbReference>
<gene>
    <name evidence="6" type="ORF">GCM10010326_76960</name>
</gene>
<evidence type="ECO:0000256" key="4">
    <source>
        <dbReference type="PROSITE-ProRule" id="PRU00335"/>
    </source>
</evidence>
<keyword evidence="1" id="KW-0805">Transcription regulation</keyword>
<comment type="caution">
    <text evidence="6">The sequence shown here is derived from an EMBL/GenBank/DDBJ whole genome shotgun (WGS) entry which is preliminary data.</text>
</comment>
<reference evidence="7" key="1">
    <citation type="journal article" date="2019" name="Int. J. Syst. Evol. Microbiol.">
        <title>The Global Catalogue of Microorganisms (GCM) 10K type strain sequencing project: providing services to taxonomists for standard genome sequencing and annotation.</title>
        <authorList>
            <consortium name="The Broad Institute Genomics Platform"/>
            <consortium name="The Broad Institute Genome Sequencing Center for Infectious Disease"/>
            <person name="Wu L."/>
            <person name="Ma J."/>
        </authorList>
    </citation>
    <scope>NUCLEOTIDE SEQUENCE [LARGE SCALE GENOMIC DNA]</scope>
    <source>
        <strain evidence="7">JCM 4594</strain>
    </source>
</reference>
<dbReference type="InterPro" id="IPR009057">
    <property type="entry name" value="Homeodomain-like_sf"/>
</dbReference>
<dbReference type="PROSITE" id="PS01081">
    <property type="entry name" value="HTH_TETR_1"/>
    <property type="match status" value="1"/>
</dbReference>
<keyword evidence="7" id="KW-1185">Reference proteome</keyword>
<keyword evidence="2 4" id="KW-0238">DNA-binding</keyword>
<feature type="DNA-binding region" description="H-T-H motif" evidence="4">
    <location>
        <begin position="31"/>
        <end position="50"/>
    </location>
</feature>
<dbReference type="InterPro" id="IPR023772">
    <property type="entry name" value="DNA-bd_HTH_TetR-type_CS"/>
</dbReference>
<evidence type="ECO:0000256" key="3">
    <source>
        <dbReference type="ARBA" id="ARBA00023163"/>
    </source>
</evidence>
<proteinExistence type="predicted"/>
<dbReference type="RefSeq" id="WP_161256539.1">
    <property type="nucleotide sequence ID" value="NZ_BMUU01000026.1"/>
</dbReference>
<evidence type="ECO:0000256" key="2">
    <source>
        <dbReference type="ARBA" id="ARBA00023125"/>
    </source>
</evidence>
<feature type="domain" description="HTH tetR-type" evidence="5">
    <location>
        <begin position="8"/>
        <end position="68"/>
    </location>
</feature>
<dbReference type="PRINTS" id="PR00455">
    <property type="entry name" value="HTHTETR"/>
</dbReference>